<dbReference type="EMBL" id="ML993598">
    <property type="protein sequence ID" value="KAF2166125.1"/>
    <property type="molecule type" value="Genomic_DNA"/>
</dbReference>
<dbReference type="Proteomes" id="UP000799537">
    <property type="component" value="Unassembled WGS sequence"/>
</dbReference>
<feature type="compositionally biased region" description="Polar residues" evidence="1">
    <location>
        <begin position="380"/>
        <end position="395"/>
    </location>
</feature>
<dbReference type="GeneID" id="54566283"/>
<sequence>MVQRKAKPDVDAVDINRQGPDYPLYIAGPDSARYPYSHPLMSGNNSSEVPFAVHSVLAWNDALNDHAAALGFDGFFFWTNAADSPNSDSAVRGGPDVVFARARRSKQDRERWRRSNLRTKVQLCCLGLMLHTLPYDYPCHAIWMPKTPPPSYTEYPHRRSINSLLPANWVGADPTVRKLGTFKGTPGIYIDILKNRFMCLSVTQLKRLVSKEGGQPYGGLRLLSKKKTVPENMDALMHDGGKDPVFALLQHFGQVMSTITAQCLTLQQLRTWWYKGLISVDPNYGIALTTVKARASKGGNAKGKTDSTVSGRGNRSGSRGARGARGGGARGSRGDGGRGGGARGGRGGAGRGMLAFLHCQDISTQANVHRATSPRLRAPRTTSSVARWETSTSTMRVRKQRRRQRE</sequence>
<dbReference type="RefSeq" id="XP_033667014.1">
    <property type="nucleotide sequence ID" value="XM_033813011.1"/>
</dbReference>
<evidence type="ECO:0000256" key="1">
    <source>
        <dbReference type="SAM" id="MobiDB-lite"/>
    </source>
</evidence>
<dbReference type="AlphaFoldDB" id="A0A6A6CG46"/>
<proteinExistence type="predicted"/>
<feature type="compositionally biased region" description="Basic residues" evidence="1">
    <location>
        <begin position="396"/>
        <end position="406"/>
    </location>
</feature>
<feature type="region of interest" description="Disordered" evidence="1">
    <location>
        <begin position="368"/>
        <end position="406"/>
    </location>
</feature>
<keyword evidence="3" id="KW-1185">Reference proteome</keyword>
<feature type="compositionally biased region" description="Low complexity" evidence="1">
    <location>
        <begin position="310"/>
        <end position="321"/>
    </location>
</feature>
<reference evidence="2" key="1">
    <citation type="journal article" date="2020" name="Stud. Mycol.">
        <title>101 Dothideomycetes genomes: a test case for predicting lifestyles and emergence of pathogens.</title>
        <authorList>
            <person name="Haridas S."/>
            <person name="Albert R."/>
            <person name="Binder M."/>
            <person name="Bloem J."/>
            <person name="Labutti K."/>
            <person name="Salamov A."/>
            <person name="Andreopoulos B."/>
            <person name="Baker S."/>
            <person name="Barry K."/>
            <person name="Bills G."/>
            <person name="Bluhm B."/>
            <person name="Cannon C."/>
            <person name="Castanera R."/>
            <person name="Culley D."/>
            <person name="Daum C."/>
            <person name="Ezra D."/>
            <person name="Gonzalez J."/>
            <person name="Henrissat B."/>
            <person name="Kuo A."/>
            <person name="Liang C."/>
            <person name="Lipzen A."/>
            <person name="Lutzoni F."/>
            <person name="Magnuson J."/>
            <person name="Mondo S."/>
            <person name="Nolan M."/>
            <person name="Ohm R."/>
            <person name="Pangilinan J."/>
            <person name="Park H.-J."/>
            <person name="Ramirez L."/>
            <person name="Alfaro M."/>
            <person name="Sun H."/>
            <person name="Tritt A."/>
            <person name="Yoshinaga Y."/>
            <person name="Zwiers L.-H."/>
            <person name="Turgeon B."/>
            <person name="Goodwin S."/>
            <person name="Spatafora J."/>
            <person name="Crous P."/>
            <person name="Grigoriev I."/>
        </authorList>
    </citation>
    <scope>NUCLEOTIDE SEQUENCE</scope>
    <source>
        <strain evidence="2">ATCC 36951</strain>
    </source>
</reference>
<protein>
    <submittedName>
        <fullName evidence="2">Uncharacterized protein</fullName>
    </submittedName>
</protein>
<accession>A0A6A6CG46</accession>
<evidence type="ECO:0000313" key="3">
    <source>
        <dbReference type="Proteomes" id="UP000799537"/>
    </source>
</evidence>
<feature type="compositionally biased region" description="Gly residues" evidence="1">
    <location>
        <begin position="337"/>
        <end position="347"/>
    </location>
</feature>
<feature type="region of interest" description="Disordered" evidence="1">
    <location>
        <begin position="295"/>
        <end position="347"/>
    </location>
</feature>
<evidence type="ECO:0000313" key="2">
    <source>
        <dbReference type="EMBL" id="KAF2166125.1"/>
    </source>
</evidence>
<gene>
    <name evidence="2" type="ORF">M409DRAFT_55463</name>
</gene>
<name>A0A6A6CG46_ZASCE</name>
<organism evidence="2 3">
    <name type="scientific">Zasmidium cellare ATCC 36951</name>
    <dbReference type="NCBI Taxonomy" id="1080233"/>
    <lineage>
        <taxon>Eukaryota</taxon>
        <taxon>Fungi</taxon>
        <taxon>Dikarya</taxon>
        <taxon>Ascomycota</taxon>
        <taxon>Pezizomycotina</taxon>
        <taxon>Dothideomycetes</taxon>
        <taxon>Dothideomycetidae</taxon>
        <taxon>Mycosphaerellales</taxon>
        <taxon>Mycosphaerellaceae</taxon>
        <taxon>Zasmidium</taxon>
    </lineage>
</organism>